<feature type="domain" description="Transcriptional regulator DauR-like HTH" evidence="2">
    <location>
        <begin position="146"/>
        <end position="206"/>
    </location>
</feature>
<comment type="caution">
    <text evidence="3">The sequence shown here is derived from an EMBL/GenBank/DDBJ whole genome shotgun (WGS) entry which is preliminary data.</text>
</comment>
<evidence type="ECO:0000259" key="2">
    <source>
        <dbReference type="Pfam" id="PF13309"/>
    </source>
</evidence>
<organism evidence="3 4">
    <name type="scientific">Paenibacillus sabuli</name>
    <dbReference type="NCBI Taxonomy" id="2772509"/>
    <lineage>
        <taxon>Bacteria</taxon>
        <taxon>Bacillati</taxon>
        <taxon>Bacillota</taxon>
        <taxon>Bacilli</taxon>
        <taxon>Bacillales</taxon>
        <taxon>Paenibacillaceae</taxon>
        <taxon>Paenibacillus</taxon>
    </lineage>
</organism>
<name>A0A927BSM3_9BACL</name>
<dbReference type="InterPro" id="IPR013559">
    <property type="entry name" value="YheO"/>
</dbReference>
<dbReference type="PANTHER" id="PTHR35568">
    <property type="entry name" value="TRANSCRIPTIONAL REGULATOR DAUR"/>
    <property type="match status" value="1"/>
</dbReference>
<accession>A0A927BSM3</accession>
<evidence type="ECO:0000259" key="1">
    <source>
        <dbReference type="Pfam" id="PF08348"/>
    </source>
</evidence>
<dbReference type="InterPro" id="IPR039445">
    <property type="entry name" value="DauR-like_HTH"/>
</dbReference>
<dbReference type="Pfam" id="PF08348">
    <property type="entry name" value="PAS_6"/>
    <property type="match status" value="1"/>
</dbReference>
<dbReference type="PANTHER" id="PTHR35568:SF1">
    <property type="entry name" value="TRANSCRIPTIONAL REGULATOR DAUR"/>
    <property type="match status" value="1"/>
</dbReference>
<sequence length="217" mass="23994">MKDIPNIEDVFALARPLIRAIAGALGPQCEIVLHDMRTLEHSIIAIENGHITGRQVGDSSTNLGLQVVSEPEQDGDILNYRAKSRDGKTLKSSSLYLYDQTGQAVGAICINCDITELELAANVLNRFVRTERQVEETFSGDIGDVIEALLEQGLALVDKPVAYMHKADKLKLLQFLDSKGTFNVKRSMDRVAQFLGVSKFTVYNYLEEVRGQKDGLP</sequence>
<dbReference type="AlphaFoldDB" id="A0A927BSM3"/>
<protein>
    <submittedName>
        <fullName evidence="3">PAS domain-containing protein</fullName>
    </submittedName>
</protein>
<evidence type="ECO:0000313" key="4">
    <source>
        <dbReference type="Proteomes" id="UP000621560"/>
    </source>
</evidence>
<dbReference type="InterPro" id="IPR039446">
    <property type="entry name" value="DauR-like"/>
</dbReference>
<dbReference type="RefSeq" id="WP_190915812.1">
    <property type="nucleotide sequence ID" value="NZ_JACXIZ010000012.1"/>
</dbReference>
<feature type="domain" description="YheO-like" evidence="1">
    <location>
        <begin position="15"/>
        <end position="121"/>
    </location>
</feature>
<dbReference type="Pfam" id="PF13309">
    <property type="entry name" value="HTH_22"/>
    <property type="match status" value="1"/>
</dbReference>
<gene>
    <name evidence="3" type="ORF">IDH44_06340</name>
</gene>
<dbReference type="EMBL" id="JACXIZ010000012">
    <property type="protein sequence ID" value="MBD2844804.1"/>
    <property type="molecule type" value="Genomic_DNA"/>
</dbReference>
<evidence type="ECO:0000313" key="3">
    <source>
        <dbReference type="EMBL" id="MBD2844804.1"/>
    </source>
</evidence>
<keyword evidence="4" id="KW-1185">Reference proteome</keyword>
<proteinExistence type="predicted"/>
<dbReference type="Proteomes" id="UP000621560">
    <property type="component" value="Unassembled WGS sequence"/>
</dbReference>
<reference evidence="3" key="1">
    <citation type="submission" date="2020-09" db="EMBL/GenBank/DDBJ databases">
        <title>A novel bacterium of genus Paenibacillus, isolated from South China Sea.</title>
        <authorList>
            <person name="Huang H."/>
            <person name="Mo K."/>
            <person name="Hu Y."/>
        </authorList>
    </citation>
    <scope>NUCLEOTIDE SEQUENCE</scope>
    <source>
        <strain evidence="3">IB182496</strain>
    </source>
</reference>